<name>A0A7W7K8C5_9SPHN</name>
<dbReference type="SUPFAM" id="SSF54427">
    <property type="entry name" value="NTF2-like"/>
    <property type="match status" value="1"/>
</dbReference>
<protein>
    <submittedName>
        <fullName evidence="1">Uncharacterized protein</fullName>
    </submittedName>
</protein>
<sequence>MTFTGRIEDWFAIRELYGTYADASWRGEAWRWRGVAMARRGDGEQWLGCFTPDGRWTSHLFDASGHAALRATWDGLWQDWQSVAFLGEIGSMESDGDRRRGGAVPLLRMGNHAPEIGRHLQAGGPLRRRSGEA</sequence>
<evidence type="ECO:0000313" key="1">
    <source>
        <dbReference type="EMBL" id="MBB4858117.1"/>
    </source>
</evidence>
<reference evidence="1 2" key="1">
    <citation type="submission" date="2020-08" db="EMBL/GenBank/DDBJ databases">
        <title>Functional genomics of gut bacteria from endangered species of beetles.</title>
        <authorList>
            <person name="Carlos-Shanley C."/>
        </authorList>
    </citation>
    <scope>NUCLEOTIDE SEQUENCE [LARGE SCALE GENOMIC DNA]</scope>
    <source>
        <strain evidence="1 2">S00245</strain>
    </source>
</reference>
<accession>A0A7W7K8C5</accession>
<dbReference type="AlphaFoldDB" id="A0A7W7K8C5"/>
<evidence type="ECO:0000313" key="2">
    <source>
        <dbReference type="Proteomes" id="UP000555448"/>
    </source>
</evidence>
<dbReference type="Gene3D" id="3.10.450.50">
    <property type="match status" value="1"/>
</dbReference>
<dbReference type="Proteomes" id="UP000555448">
    <property type="component" value="Unassembled WGS sequence"/>
</dbReference>
<keyword evidence="2" id="KW-1185">Reference proteome</keyword>
<proteinExistence type="predicted"/>
<organism evidence="1 2">
    <name type="scientific">Novosphingobium chloroacetimidivorans</name>
    <dbReference type="NCBI Taxonomy" id="1428314"/>
    <lineage>
        <taxon>Bacteria</taxon>
        <taxon>Pseudomonadati</taxon>
        <taxon>Pseudomonadota</taxon>
        <taxon>Alphaproteobacteria</taxon>
        <taxon>Sphingomonadales</taxon>
        <taxon>Sphingomonadaceae</taxon>
        <taxon>Novosphingobium</taxon>
    </lineage>
</organism>
<dbReference type="RefSeq" id="WP_184243460.1">
    <property type="nucleotide sequence ID" value="NZ_JACHLR010000004.1"/>
</dbReference>
<comment type="caution">
    <text evidence="1">The sequence shown here is derived from an EMBL/GenBank/DDBJ whole genome shotgun (WGS) entry which is preliminary data.</text>
</comment>
<dbReference type="InterPro" id="IPR032710">
    <property type="entry name" value="NTF2-like_dom_sf"/>
</dbReference>
<dbReference type="EMBL" id="JACHLR010000004">
    <property type="protein sequence ID" value="MBB4858117.1"/>
    <property type="molecule type" value="Genomic_DNA"/>
</dbReference>
<gene>
    <name evidence="1" type="ORF">HNO88_001431</name>
</gene>